<evidence type="ECO:0000256" key="1">
    <source>
        <dbReference type="SAM" id="Coils"/>
    </source>
</evidence>
<protein>
    <submittedName>
        <fullName evidence="3">Uncharacterized protein</fullName>
    </submittedName>
</protein>
<evidence type="ECO:0000313" key="4">
    <source>
        <dbReference type="Proteomes" id="UP001178507"/>
    </source>
</evidence>
<gene>
    <name evidence="3" type="ORF">EVOR1521_LOCUS15241</name>
</gene>
<dbReference type="Proteomes" id="UP001178507">
    <property type="component" value="Unassembled WGS sequence"/>
</dbReference>
<feature type="coiled-coil region" evidence="1">
    <location>
        <begin position="38"/>
        <end position="65"/>
    </location>
</feature>
<accession>A0AA36IMZ5</accession>
<feature type="region of interest" description="Disordered" evidence="2">
    <location>
        <begin position="511"/>
        <end position="544"/>
    </location>
</feature>
<dbReference type="AlphaFoldDB" id="A0AA36IMZ5"/>
<sequence>MSPQSRAIRSSELAMYTSNVRSLLQACKKAKGDLVRDVNRVRSMKERAEREKERADKKRKAAELSAIAADEQADIEPGIFGLSVFQSMKETNAAWEGLVRLDFGGGESALEQFDPSDQPCVCFEIGTPSDKSFVCDSMPANADSPEDEAATWTEKSIGFPEWDELLDATVVPSDAMVMLEQSCWATYQYLKQPELRAKDTDRILSASLMRTTEESLYIGVTDLLFPQLHLCLNGKRCMIAAPVAGLLEVYKRESGKSETTSVSVVDLCNMLTEGDLEIVRQAKGMWCTMEPNVAVVLPPGWIVASGSLENNTVHLQVPCATRQQLASMSPSMFDTCAQLTTAPMLRLVNRSVKHGLALRNQILAAAESLLPEEAVLPEHAPLADASNKPGDKAQDLKAEVKASPSPQTGHWDTFAVNPCQEPLYLSEGERILKQMQDERKKGLLEQLEDVAKPKKRSHDNLAKRSKKVTRKIRGGDAEEEGDEQEITLDTLMKGVADADAADAIREAKAALEAGDAETVPTGDSRAPAPTEGEDSPGPWSFPAVHCRSEHCGSASGLDHGASQQSTAAVNTVEAPPVAAACASSDDKENGALHQHGARAEEVATAKIQAEPAEEMPAVDIGTAAHDKEKGALHLHGSRAEEEMATVKTQAAEPPAVDIGAAAHDKENGALHQHGSSAEGMAAAKTQAAEPAVDIGTAAHGKENGALHLHGSRAEEEMATVKTQAAEPPAVDIGAAAHDKENGALHQHGSSAEGMAAAKTPRRLSRPLLTLALLPMTRIMALFTGMAPNR</sequence>
<evidence type="ECO:0000313" key="3">
    <source>
        <dbReference type="EMBL" id="CAJ1389667.1"/>
    </source>
</evidence>
<organism evidence="3 4">
    <name type="scientific">Effrenium voratum</name>
    <dbReference type="NCBI Taxonomy" id="2562239"/>
    <lineage>
        <taxon>Eukaryota</taxon>
        <taxon>Sar</taxon>
        <taxon>Alveolata</taxon>
        <taxon>Dinophyceae</taxon>
        <taxon>Suessiales</taxon>
        <taxon>Symbiodiniaceae</taxon>
        <taxon>Effrenium</taxon>
    </lineage>
</organism>
<feature type="region of interest" description="Disordered" evidence="2">
    <location>
        <begin position="382"/>
        <end position="414"/>
    </location>
</feature>
<dbReference type="EMBL" id="CAUJNA010001916">
    <property type="protein sequence ID" value="CAJ1389667.1"/>
    <property type="molecule type" value="Genomic_DNA"/>
</dbReference>
<keyword evidence="1" id="KW-0175">Coiled coil</keyword>
<reference evidence="3" key="1">
    <citation type="submission" date="2023-08" db="EMBL/GenBank/DDBJ databases">
        <authorList>
            <person name="Chen Y."/>
            <person name="Shah S."/>
            <person name="Dougan E. K."/>
            <person name="Thang M."/>
            <person name="Chan C."/>
        </authorList>
    </citation>
    <scope>NUCLEOTIDE SEQUENCE</scope>
</reference>
<comment type="caution">
    <text evidence="3">The sequence shown here is derived from an EMBL/GenBank/DDBJ whole genome shotgun (WGS) entry which is preliminary data.</text>
</comment>
<feature type="region of interest" description="Disordered" evidence="2">
    <location>
        <begin position="451"/>
        <end position="485"/>
    </location>
</feature>
<feature type="compositionally biased region" description="Basic residues" evidence="2">
    <location>
        <begin position="453"/>
        <end position="472"/>
    </location>
</feature>
<name>A0AA36IMZ5_9DINO</name>
<proteinExistence type="predicted"/>
<keyword evidence="4" id="KW-1185">Reference proteome</keyword>
<evidence type="ECO:0000256" key="2">
    <source>
        <dbReference type="SAM" id="MobiDB-lite"/>
    </source>
</evidence>
<feature type="compositionally biased region" description="Basic and acidic residues" evidence="2">
    <location>
        <begin position="389"/>
        <end position="400"/>
    </location>
</feature>